<accession>A0A161HKR0</accession>
<evidence type="ECO:0000313" key="7">
    <source>
        <dbReference type="Proteomes" id="UP000189580"/>
    </source>
</evidence>
<feature type="compositionally biased region" description="Basic and acidic residues" evidence="4">
    <location>
        <begin position="331"/>
        <end position="340"/>
    </location>
</feature>
<dbReference type="CDD" id="cd17745">
    <property type="entry name" value="BRCT_p53bp1_rpt1"/>
    <property type="match status" value="1"/>
</dbReference>
<evidence type="ECO:0000256" key="1">
    <source>
        <dbReference type="ARBA" id="ARBA00004123"/>
    </source>
</evidence>
<name>A0A161HKR0_9ASCO</name>
<dbReference type="GeneID" id="30036773"/>
<evidence type="ECO:0000259" key="5">
    <source>
        <dbReference type="SMART" id="SM00292"/>
    </source>
</evidence>
<comment type="subcellular location">
    <subcellularLocation>
        <location evidence="1">Nucleus</location>
    </subcellularLocation>
</comment>
<dbReference type="PANTHER" id="PTHR15321">
    <property type="entry name" value="TUMOR SUPPRESSOR P53-BINDING PROTEIN 1"/>
    <property type="match status" value="1"/>
</dbReference>
<dbReference type="SMART" id="SM00292">
    <property type="entry name" value="BRCT"/>
    <property type="match status" value="1"/>
</dbReference>
<gene>
    <name evidence="6" type="primary">RAD9</name>
    <name evidence="6" type="ORF">AWJ20_4620</name>
</gene>
<feature type="region of interest" description="Disordered" evidence="4">
    <location>
        <begin position="331"/>
        <end position="353"/>
    </location>
</feature>
<proteinExistence type="predicted"/>
<dbReference type="GO" id="GO:0005634">
    <property type="term" value="C:nucleus"/>
    <property type="evidence" value="ECO:0007669"/>
    <property type="project" value="UniProtKB-SubCell"/>
</dbReference>
<dbReference type="InterPro" id="IPR047249">
    <property type="entry name" value="BRCT_p53bp1-like_rpt1"/>
</dbReference>
<dbReference type="OrthoDB" id="4097059at2759"/>
<dbReference type="Proteomes" id="UP000189580">
    <property type="component" value="Chromosome d"/>
</dbReference>
<dbReference type="PANTHER" id="PTHR15321:SF3">
    <property type="entry name" value="TP53-BINDING PROTEIN 1"/>
    <property type="match status" value="1"/>
</dbReference>
<evidence type="ECO:0000313" key="6">
    <source>
        <dbReference type="EMBL" id="ANB13677.1"/>
    </source>
</evidence>
<feature type="region of interest" description="Disordered" evidence="4">
    <location>
        <begin position="1059"/>
        <end position="1089"/>
    </location>
</feature>
<feature type="region of interest" description="Disordered" evidence="4">
    <location>
        <begin position="1"/>
        <end position="136"/>
    </location>
</feature>
<feature type="compositionally biased region" description="Basic and acidic residues" evidence="4">
    <location>
        <begin position="498"/>
        <end position="507"/>
    </location>
</feature>
<reference evidence="6 7" key="1">
    <citation type="submission" date="2016-02" db="EMBL/GenBank/DDBJ databases">
        <title>Complete genome sequence and transcriptome regulation of the pentose utilising yeast Sugiyamaella lignohabitans.</title>
        <authorList>
            <person name="Bellasio M."/>
            <person name="Peymann A."/>
            <person name="Valli M."/>
            <person name="Sipitzky M."/>
            <person name="Graf A."/>
            <person name="Sauer M."/>
            <person name="Marx H."/>
            <person name="Mattanovich D."/>
        </authorList>
    </citation>
    <scope>NUCLEOTIDE SEQUENCE [LARGE SCALE GENOMIC DNA]</scope>
    <source>
        <strain evidence="6 7">CBS 10342</strain>
    </source>
</reference>
<dbReference type="GO" id="GO:0045944">
    <property type="term" value="P:positive regulation of transcription by RNA polymerase II"/>
    <property type="evidence" value="ECO:0007669"/>
    <property type="project" value="TreeGrafter"/>
</dbReference>
<evidence type="ECO:0000256" key="2">
    <source>
        <dbReference type="ARBA" id="ARBA00022763"/>
    </source>
</evidence>
<dbReference type="SUPFAM" id="SSF52113">
    <property type="entry name" value="BRCT domain"/>
    <property type="match status" value="1"/>
</dbReference>
<dbReference type="InterPro" id="IPR001357">
    <property type="entry name" value="BRCT_dom"/>
</dbReference>
<dbReference type="GO" id="GO:0000077">
    <property type="term" value="P:DNA damage checkpoint signaling"/>
    <property type="evidence" value="ECO:0007669"/>
    <property type="project" value="TreeGrafter"/>
</dbReference>
<dbReference type="InterPro" id="IPR036420">
    <property type="entry name" value="BRCT_dom_sf"/>
</dbReference>
<dbReference type="RefSeq" id="XP_018736154.1">
    <property type="nucleotide sequence ID" value="XM_018881703.1"/>
</dbReference>
<dbReference type="KEGG" id="slb:AWJ20_4620"/>
<feature type="domain" description="BRCT" evidence="5">
    <location>
        <begin position="859"/>
        <end position="958"/>
    </location>
</feature>
<organism evidence="6 7">
    <name type="scientific">Sugiyamaella lignohabitans</name>
    <dbReference type="NCBI Taxonomy" id="796027"/>
    <lineage>
        <taxon>Eukaryota</taxon>
        <taxon>Fungi</taxon>
        <taxon>Dikarya</taxon>
        <taxon>Ascomycota</taxon>
        <taxon>Saccharomycotina</taxon>
        <taxon>Dipodascomycetes</taxon>
        <taxon>Dipodascales</taxon>
        <taxon>Trichomonascaceae</taxon>
        <taxon>Sugiyamaella</taxon>
    </lineage>
</organism>
<feature type="compositionally biased region" description="Polar residues" evidence="4">
    <location>
        <begin position="444"/>
        <end position="463"/>
    </location>
</feature>
<dbReference type="GO" id="GO:0042393">
    <property type="term" value="F:histone binding"/>
    <property type="evidence" value="ECO:0007669"/>
    <property type="project" value="TreeGrafter"/>
</dbReference>
<keyword evidence="3" id="KW-0539">Nucleus</keyword>
<keyword evidence="7" id="KW-1185">Reference proteome</keyword>
<dbReference type="Gene3D" id="3.40.50.10190">
    <property type="entry name" value="BRCT domain"/>
    <property type="match status" value="1"/>
</dbReference>
<dbReference type="EMBL" id="CP014502">
    <property type="protein sequence ID" value="ANB13677.1"/>
    <property type="molecule type" value="Genomic_DNA"/>
</dbReference>
<evidence type="ECO:0000256" key="3">
    <source>
        <dbReference type="ARBA" id="ARBA00023242"/>
    </source>
</evidence>
<feature type="compositionally biased region" description="Polar residues" evidence="4">
    <location>
        <begin position="1067"/>
        <end position="1089"/>
    </location>
</feature>
<sequence>MSISGGSWFTDDLEIERDHDDKTQPVGGRGDIDQQTQIVNNQIPNVLLGPFPSFGIGETKPRDSDSTHSNLSNSSKSSARTQKDEPIDLPSGETDVVSDPDPVAVQPGPESNVTQKLSSMGPSSDEPVGSPSPIALKEGIDGVSRYRRYSGPVSPIRGEAANAIARFNSSPGGFESDHEETMNDRDIGGNFVATGLGASQATQLIDTANYESSPLFKGHKSSQGVVLNFEELASSPLKVRNASVTSTQNDVNVVNNGVGNGIGNFGAIGEGSKQSNASSAEDDSIHIHTAFFAAEDSQLQKRRKAINKLKNQEDTAIQIDDEDVVHLNIDKAKSTRDSQDKPGTVKADKPDILSLDVDPSPSHISDSIQGSQGASSATQIITGVKYSQITRNTATANSQFQETQRVRLPNAIPNALLISRDQWMSTVDDSDNNDSQERGFTHPASLNTQGSGRNSQPVITQVLGTPRQEMRDREREKSFKAASSSSKEEDIDMEEAITSDHEEKNVDKEDEEEEKGPEEIITSSPEKYDDETPVRRGRGRSKRKIEVETPVVSRFKKPRTGNAELQPMLGEMHTDIQGGVSASNDRMAQNDSTPDGDNEAEWESEQQKDTDVQSDAVYTNESDQIVTSKRTYAKHIVPSPTTGSTEKSVENVVWGVWGTKTWYAVKLVDTTANGLFEQGGANTGTLSVRFGNGDVTDLTTDKIRRFDIQVGDKVKLDNDRRPNFEVVELLQRPPVDGSVDETVVTTTTSPDGAWVGYEGVCFVKVQHTKTNKQTTVPIRLLYMSGTQISSYLSRRQLHKNAFQDGSNTLAASLRQQSKALERLTLTNNTSQSSNQFNQFTAIDSGGAKTQPTDHGVAQRGILSDCVFTISAIDNTKELEALTKTIIRNGGVVLNGGLQELFSVDYSTLEIKYNHTRNNFTFGGVLAKFAVRTPKYLEGLALGWPCLSFKFIIDSIAEGEMIQDWEPYLLSAGVSSALDQAYCSYNVRHFHQNWLEGATLADQFINRRLILGRNSILADRIYLHNPDSKDTAILFLLVAMAPQDKLELVNSRAEVPSGSVLIDMGRKPSTTSQASTSRPQLTQLRSGTSTTNHPKTIIYNREWIIQCLINQRIV</sequence>
<feature type="compositionally biased region" description="Polar residues" evidence="4">
    <location>
        <begin position="580"/>
        <end position="593"/>
    </location>
</feature>
<feature type="compositionally biased region" description="Acidic residues" evidence="4">
    <location>
        <begin position="594"/>
        <end position="604"/>
    </location>
</feature>
<feature type="compositionally biased region" description="Polar residues" evidence="4">
    <location>
        <begin position="109"/>
        <end position="122"/>
    </location>
</feature>
<feature type="compositionally biased region" description="Polar residues" evidence="4">
    <location>
        <begin position="33"/>
        <end position="44"/>
    </location>
</feature>
<feature type="region of interest" description="Disordered" evidence="4">
    <location>
        <begin position="427"/>
        <end position="545"/>
    </location>
</feature>
<dbReference type="AlphaFoldDB" id="A0A161HKR0"/>
<dbReference type="InterPro" id="IPR047252">
    <property type="entry name" value="TP53BP1-like"/>
</dbReference>
<feature type="compositionally biased region" description="Low complexity" evidence="4">
    <location>
        <begin position="67"/>
        <end position="78"/>
    </location>
</feature>
<feature type="compositionally biased region" description="Basic and acidic residues" evidence="4">
    <location>
        <begin position="468"/>
        <end position="479"/>
    </location>
</feature>
<feature type="region of interest" description="Disordered" evidence="4">
    <location>
        <begin position="576"/>
        <end position="614"/>
    </location>
</feature>
<protein>
    <submittedName>
        <fullName evidence="6">Chromatin-binding protein RAD9</fullName>
    </submittedName>
</protein>
<keyword evidence="2" id="KW-0227">DNA damage</keyword>
<evidence type="ECO:0000256" key="4">
    <source>
        <dbReference type="SAM" id="MobiDB-lite"/>
    </source>
</evidence>